<dbReference type="CDD" id="cd00160">
    <property type="entry name" value="RhoGEF"/>
    <property type="match status" value="1"/>
</dbReference>
<dbReference type="SMART" id="SM00325">
    <property type="entry name" value="RhoGEF"/>
    <property type="match status" value="1"/>
</dbReference>
<dbReference type="Proteomes" id="UP000252040">
    <property type="component" value="Unplaced"/>
</dbReference>
<evidence type="ECO:0000259" key="3">
    <source>
        <dbReference type="PROSITE" id="PS50010"/>
    </source>
</evidence>
<sequence length="588" mass="64208">MKPPDRPAPGRTDRILGVMGGMLRACALPGQEGPPKRSPLGLGGTEPESNCMEGNQRGEREREVPAWAPLPESYSIAGSEGSISASAASGLAAPSGPSSGLSSGPCSPGPPGPVSGLRRWLDHSKHCLSVETEAEGGQAGPYENWMLEPALATGEELPELTLLTTLLGGPGDKTQPPEEETLSQAPESEEDQKKALEMSMYVLSELVETEKMYVDDLGQIVEGYMATMAAQGVPENLRGRDRIVFGNIQQIYEWHRDYFLRELQRCLKDPDWLAQLFIKHELRQQLGHRLQLNDLLIKPVQRIMKYQLLLKDFLKYYSRAGMDTEELEQAVEVMCFVPKRCNDMMTLGRLRGFEGKLTAQGKLLGQDTFWVTEPEAGGLLSSRGRERRVFLFEQIIIFSEALGGGVRGGTQPGYVYKSSIKVSCLGLEGNLQGDPCRFALTSRGPEGGIQRYVLQTADPAVSQAWIKQVAQILESQRDFLNALQSPIEYQRRESQTNSLGRPGGPGVGSPGRIRPGDRAQVSTHTPINGSLPSLLLFPKGQVARVPLSLDTQASSDIPQALHDSPPVLPIPNAPPCQARLAKLDEDEL</sequence>
<feature type="domain" description="DH" evidence="3">
    <location>
        <begin position="198"/>
        <end position="344"/>
    </location>
</feature>
<feature type="region of interest" description="Disordered" evidence="2">
    <location>
        <begin position="166"/>
        <end position="193"/>
    </location>
</feature>
<protein>
    <submittedName>
        <fullName evidence="5">Rho guanine nucleotide exchange factor 25 isoform X2</fullName>
    </submittedName>
</protein>
<dbReference type="PANTHER" id="PTHR22826">
    <property type="entry name" value="RHO GUANINE EXCHANGE FACTOR-RELATED"/>
    <property type="match status" value="1"/>
</dbReference>
<dbReference type="InterPro" id="IPR055251">
    <property type="entry name" value="SOS1_NGEF_PH"/>
</dbReference>
<dbReference type="PANTHER" id="PTHR22826:SF117">
    <property type="entry name" value="PLECKSTRIN HOMOLOGY DOMAIN-CONTAINING FAMILY G MEMBER 4B-RELATED"/>
    <property type="match status" value="1"/>
</dbReference>
<evidence type="ECO:0000256" key="2">
    <source>
        <dbReference type="SAM" id="MobiDB-lite"/>
    </source>
</evidence>
<evidence type="ECO:0000256" key="1">
    <source>
        <dbReference type="ARBA" id="ARBA00022658"/>
    </source>
</evidence>
<dbReference type="CDD" id="cd13241">
    <property type="entry name" value="PH2_Kalirin_Trio_p63RhoGEF"/>
    <property type="match status" value="1"/>
</dbReference>
<feature type="region of interest" description="Disordered" evidence="2">
    <location>
        <begin position="556"/>
        <end position="575"/>
    </location>
</feature>
<feature type="region of interest" description="Disordered" evidence="2">
    <location>
        <begin position="26"/>
        <end position="118"/>
    </location>
</feature>
<accession>A0A341AQS5</accession>
<dbReference type="AlphaFoldDB" id="A0A341AQS5"/>
<dbReference type="GO" id="GO:0005737">
    <property type="term" value="C:cytoplasm"/>
    <property type="evidence" value="ECO:0007669"/>
    <property type="project" value="TreeGrafter"/>
</dbReference>
<dbReference type="InterPro" id="IPR035899">
    <property type="entry name" value="DBL_dom_sf"/>
</dbReference>
<dbReference type="GeneID" id="112394399"/>
<evidence type="ECO:0000313" key="5">
    <source>
        <dbReference type="RefSeq" id="XP_024592981.1"/>
    </source>
</evidence>
<dbReference type="SUPFAM" id="SSF50729">
    <property type="entry name" value="PH domain-like"/>
    <property type="match status" value="1"/>
</dbReference>
<proteinExistence type="predicted"/>
<dbReference type="GO" id="GO:0005085">
    <property type="term" value="F:guanyl-nucleotide exchange factor activity"/>
    <property type="evidence" value="ECO:0007669"/>
    <property type="project" value="UniProtKB-KW"/>
</dbReference>
<dbReference type="InterPro" id="IPR011993">
    <property type="entry name" value="PH-like_dom_sf"/>
</dbReference>
<evidence type="ECO:0000313" key="4">
    <source>
        <dbReference type="Proteomes" id="UP000252040"/>
    </source>
</evidence>
<reference evidence="5" key="1">
    <citation type="submission" date="2025-08" db="UniProtKB">
        <authorList>
            <consortium name="RefSeq"/>
        </authorList>
    </citation>
    <scope>IDENTIFICATION</scope>
    <source>
        <tissue evidence="5">Meat</tissue>
    </source>
</reference>
<dbReference type="GO" id="GO:0007411">
    <property type="term" value="P:axon guidance"/>
    <property type="evidence" value="ECO:0007669"/>
    <property type="project" value="TreeGrafter"/>
</dbReference>
<keyword evidence="1" id="KW-0344">Guanine-nucleotide releasing factor</keyword>
<dbReference type="CTD" id="115557"/>
<dbReference type="Gene3D" id="1.20.900.10">
    <property type="entry name" value="Dbl homology (DH) domain"/>
    <property type="match status" value="2"/>
</dbReference>
<dbReference type="FunFam" id="2.30.29.30:FF:000184">
    <property type="entry name" value="Rho guanine nucleotide exchange factor (GEF) 25"/>
    <property type="match status" value="1"/>
</dbReference>
<dbReference type="Gene3D" id="2.30.29.30">
    <property type="entry name" value="Pleckstrin-homology domain (PH domain)/Phosphotyrosine-binding domain (PTB)"/>
    <property type="match status" value="1"/>
</dbReference>
<name>A0A341AQS5_NEOAA</name>
<dbReference type="RefSeq" id="XP_024592981.1">
    <property type="nucleotide sequence ID" value="XM_024737213.1"/>
</dbReference>
<dbReference type="SUPFAM" id="SSF48065">
    <property type="entry name" value="DBL homology domain (DH-domain)"/>
    <property type="match status" value="1"/>
</dbReference>
<keyword evidence="4" id="KW-1185">Reference proteome</keyword>
<dbReference type="InterPro" id="IPR051336">
    <property type="entry name" value="RhoGEF_Guanine_NuclExch_SF"/>
</dbReference>
<dbReference type="InterPro" id="IPR000219">
    <property type="entry name" value="DH_dom"/>
</dbReference>
<dbReference type="Pfam" id="PF22697">
    <property type="entry name" value="SOS1_NGEF_PH"/>
    <property type="match status" value="1"/>
</dbReference>
<feature type="region of interest" description="Disordered" evidence="2">
    <location>
        <begin position="490"/>
        <end position="525"/>
    </location>
</feature>
<gene>
    <name evidence="5" type="primary">ARHGEF25</name>
</gene>
<organism evidence="4 5">
    <name type="scientific">Neophocaena asiaeorientalis asiaeorientalis</name>
    <name type="common">Yangtze finless porpoise</name>
    <name type="synonym">Neophocaena phocaenoides subsp. asiaeorientalis</name>
    <dbReference type="NCBI Taxonomy" id="1706337"/>
    <lineage>
        <taxon>Eukaryota</taxon>
        <taxon>Metazoa</taxon>
        <taxon>Chordata</taxon>
        <taxon>Craniata</taxon>
        <taxon>Vertebrata</taxon>
        <taxon>Euteleostomi</taxon>
        <taxon>Mammalia</taxon>
        <taxon>Eutheria</taxon>
        <taxon>Laurasiatheria</taxon>
        <taxon>Artiodactyla</taxon>
        <taxon>Whippomorpha</taxon>
        <taxon>Cetacea</taxon>
        <taxon>Odontoceti</taxon>
        <taxon>Phocoenidae</taxon>
        <taxon>Neophocaena</taxon>
    </lineage>
</organism>
<dbReference type="PROSITE" id="PS50010">
    <property type="entry name" value="DH_2"/>
    <property type="match status" value="1"/>
</dbReference>
<dbReference type="GO" id="GO:0019898">
    <property type="term" value="C:extrinsic component of membrane"/>
    <property type="evidence" value="ECO:0007669"/>
    <property type="project" value="TreeGrafter"/>
</dbReference>
<dbReference type="GO" id="GO:0005886">
    <property type="term" value="C:plasma membrane"/>
    <property type="evidence" value="ECO:0007669"/>
    <property type="project" value="TreeGrafter"/>
</dbReference>
<feature type="compositionally biased region" description="Low complexity" evidence="2">
    <location>
        <begin position="73"/>
        <end position="106"/>
    </location>
</feature>
<dbReference type="Pfam" id="PF00621">
    <property type="entry name" value="RhoGEF"/>
    <property type="match status" value="1"/>
</dbReference>